<feature type="region of interest" description="Disordered" evidence="1">
    <location>
        <begin position="23"/>
        <end position="47"/>
    </location>
</feature>
<dbReference type="EMBL" id="NEVV01000003">
    <property type="protein sequence ID" value="OZI78076.1"/>
    <property type="molecule type" value="Genomic_DNA"/>
</dbReference>
<sequence length="261" mass="27445">MLSGLLPYCLELSMPYDPMNQVHPGPLEGIDRIPAAPGSPASAAPGDASGPIKLVHLAVAEEGGLRFITGRKLPDGIESCELYAMPDYGRAPAELFLAPAAVDTPPRFTISASDRFELTGAVGLLRGYDCAGAADALQRVLDAESASFSVQGEDDARDAGRYRAWRHAAVNDNTKFLDAALEYQNKKFADPKNPTPDEFDAGIDYACAAIAAQQGNKTGTNSGHGHVWDRPDGLKARCGGPGICSQCSRDQAAQQGKGGEA</sequence>
<evidence type="ECO:0000256" key="1">
    <source>
        <dbReference type="SAM" id="MobiDB-lite"/>
    </source>
</evidence>
<gene>
    <name evidence="2" type="ORF">CAL23_13115</name>
</gene>
<keyword evidence="3" id="KW-1185">Reference proteome</keyword>
<accession>A0ABX4FBQ7</accession>
<feature type="compositionally biased region" description="Low complexity" evidence="1">
    <location>
        <begin position="34"/>
        <end position="47"/>
    </location>
</feature>
<name>A0ABX4FBQ7_9BORD</name>
<organism evidence="2 3">
    <name type="scientific">Bordetella genomosp. 6</name>
    <dbReference type="NCBI Taxonomy" id="463024"/>
    <lineage>
        <taxon>Bacteria</taxon>
        <taxon>Pseudomonadati</taxon>
        <taxon>Pseudomonadota</taxon>
        <taxon>Betaproteobacteria</taxon>
        <taxon>Burkholderiales</taxon>
        <taxon>Alcaligenaceae</taxon>
        <taxon>Bordetella</taxon>
    </lineage>
</organism>
<dbReference type="Proteomes" id="UP000216524">
    <property type="component" value="Unassembled WGS sequence"/>
</dbReference>
<evidence type="ECO:0000313" key="2">
    <source>
        <dbReference type="EMBL" id="OZI78076.1"/>
    </source>
</evidence>
<evidence type="ECO:0000313" key="3">
    <source>
        <dbReference type="Proteomes" id="UP000216524"/>
    </source>
</evidence>
<reference evidence="2 3" key="1">
    <citation type="submission" date="2017-05" db="EMBL/GenBank/DDBJ databases">
        <title>Complete and WGS of Bordetella genogroups.</title>
        <authorList>
            <person name="Spilker T."/>
            <person name="Lipuma J."/>
        </authorList>
    </citation>
    <scope>NUCLEOTIDE SEQUENCE [LARGE SCALE GENOMIC DNA]</scope>
    <source>
        <strain evidence="2 3">AU3139</strain>
    </source>
</reference>
<proteinExistence type="predicted"/>
<protein>
    <submittedName>
        <fullName evidence="2">Uncharacterized protein</fullName>
    </submittedName>
</protein>
<comment type="caution">
    <text evidence="2">The sequence shown here is derived from an EMBL/GenBank/DDBJ whole genome shotgun (WGS) entry which is preliminary data.</text>
</comment>